<accession>A0A0W0FWD3</accession>
<evidence type="ECO:0000313" key="2">
    <source>
        <dbReference type="Proteomes" id="UP000054988"/>
    </source>
</evidence>
<comment type="caution">
    <text evidence="1">The sequence shown here is derived from an EMBL/GenBank/DDBJ whole genome shotgun (WGS) entry which is preliminary data.</text>
</comment>
<reference evidence="1 2" key="1">
    <citation type="submission" date="2015-12" db="EMBL/GenBank/DDBJ databases">
        <title>Draft genome sequence of Moniliophthora roreri, the causal agent of frosty pod rot of cacao.</title>
        <authorList>
            <person name="Aime M.C."/>
            <person name="Diaz-Valderrama J.R."/>
            <person name="Kijpornyongpan T."/>
            <person name="Phillips-Mora W."/>
        </authorList>
    </citation>
    <scope>NUCLEOTIDE SEQUENCE [LARGE SCALE GENOMIC DNA]</scope>
    <source>
        <strain evidence="1 2">MCA 2952</strain>
    </source>
</reference>
<sequence>MALANSTTPKLELRFEEDSVYALVRATETTALDPSGPKLIITLYHRGNLQLSRLSFSTHRDPSLPILANFTASTPVYSFSQVGRPVVLCVVRVVRGLDLGSAQAMVSDMFPAQGEDMVSCGHLTDLHTTVQYALRGLLGHSRAQEVYKQIVNQADDAWSKATSTGAPWTPVELDLC</sequence>
<dbReference type="EMBL" id="LATX01001577">
    <property type="protein sequence ID" value="KTB40478.1"/>
    <property type="molecule type" value="Genomic_DNA"/>
</dbReference>
<name>A0A0W0FWD3_MONRR</name>
<organism evidence="1 2">
    <name type="scientific">Moniliophthora roreri</name>
    <name type="common">Frosty pod rot fungus</name>
    <name type="synonym">Monilia roreri</name>
    <dbReference type="NCBI Taxonomy" id="221103"/>
    <lineage>
        <taxon>Eukaryota</taxon>
        <taxon>Fungi</taxon>
        <taxon>Dikarya</taxon>
        <taxon>Basidiomycota</taxon>
        <taxon>Agaricomycotina</taxon>
        <taxon>Agaricomycetes</taxon>
        <taxon>Agaricomycetidae</taxon>
        <taxon>Agaricales</taxon>
        <taxon>Marasmiineae</taxon>
        <taxon>Marasmiaceae</taxon>
        <taxon>Moniliophthora</taxon>
    </lineage>
</organism>
<evidence type="ECO:0000313" key="1">
    <source>
        <dbReference type="EMBL" id="KTB40478.1"/>
    </source>
</evidence>
<proteinExistence type="predicted"/>
<dbReference type="Proteomes" id="UP000054988">
    <property type="component" value="Unassembled WGS sequence"/>
</dbReference>
<protein>
    <submittedName>
        <fullName evidence="1">Uncharacterized protein</fullName>
    </submittedName>
</protein>
<gene>
    <name evidence="1" type="ORF">WG66_6942</name>
</gene>
<dbReference type="AlphaFoldDB" id="A0A0W0FWD3"/>